<keyword evidence="3" id="KW-1185">Reference proteome</keyword>
<dbReference type="InterPro" id="IPR001753">
    <property type="entry name" value="Enoyl-CoA_hydra/iso"/>
</dbReference>
<dbReference type="RefSeq" id="WP_264071351.1">
    <property type="nucleotide sequence ID" value="NZ_JACKTY010000049.1"/>
</dbReference>
<dbReference type="Proteomes" id="UP001526201">
    <property type="component" value="Unassembled WGS sequence"/>
</dbReference>
<dbReference type="Gene3D" id="3.90.226.10">
    <property type="entry name" value="2-enoyl-CoA Hydratase, Chain A, domain 1"/>
    <property type="match status" value="1"/>
</dbReference>
<evidence type="ECO:0000313" key="3">
    <source>
        <dbReference type="Proteomes" id="UP001526201"/>
    </source>
</evidence>
<name>A0ABT3CKN8_9MYCO</name>
<dbReference type="InterPro" id="IPR029045">
    <property type="entry name" value="ClpP/crotonase-like_dom_sf"/>
</dbReference>
<reference evidence="2 3" key="1">
    <citation type="journal article" date="2022" name="BMC Genomics">
        <title>Comparative genome analysis of mycobacteria focusing on tRNA and non-coding RNA.</title>
        <authorList>
            <person name="Behra P.R.K."/>
            <person name="Pettersson B.M.F."/>
            <person name="Ramesh M."/>
            <person name="Das S."/>
            <person name="Dasgupta S."/>
            <person name="Kirsebom L.A."/>
        </authorList>
    </citation>
    <scope>NUCLEOTIDE SEQUENCE [LARGE SCALE GENOMIC DNA]</scope>
    <source>
        <strain evidence="2 3">DSM 44078</strain>
    </source>
</reference>
<protein>
    <submittedName>
        <fullName evidence="2">Enoyl-CoA hydratase/isomerase family protein</fullName>
    </submittedName>
</protein>
<proteinExistence type="predicted"/>
<sequence length="248" mass="26249">MTQAITVTEQQHCLHVQLSRPEKKNAIDAGMAAELHEVCERLEVTPRTLVLSGSGGVFAAGADLAEMRDRRAPQALAGINSFLFRRIAQLPMPVIAAVDGWALGGGAELAYAADFRIATVNARFGNPEVGLGVAAAAGGSWRLAALVGEPMAKHILLAGRVLDAQEALTAGLVTEVVAPEELLDSAFRLAGQVAKGAPAAVRLTKALMGMPESAHPVVDNMAQALLFESDEKYERMTAFLEKRNVRTS</sequence>
<dbReference type="CDD" id="cd06558">
    <property type="entry name" value="crotonase-like"/>
    <property type="match status" value="1"/>
</dbReference>
<dbReference type="PANTHER" id="PTHR11941:SF54">
    <property type="entry name" value="ENOYL-COA HYDRATASE, MITOCHONDRIAL"/>
    <property type="match status" value="1"/>
</dbReference>
<comment type="caution">
    <text evidence="2">The sequence shown here is derived from an EMBL/GenBank/DDBJ whole genome shotgun (WGS) entry which is preliminary data.</text>
</comment>
<evidence type="ECO:0000313" key="2">
    <source>
        <dbReference type="EMBL" id="MCV7230068.1"/>
    </source>
</evidence>
<dbReference type="EMBL" id="JACKTY010000049">
    <property type="protein sequence ID" value="MCV7230068.1"/>
    <property type="molecule type" value="Genomic_DNA"/>
</dbReference>
<organism evidence="2 3">
    <name type="scientific">Mycolicibacterium komossense</name>
    <dbReference type="NCBI Taxonomy" id="1779"/>
    <lineage>
        <taxon>Bacteria</taxon>
        <taxon>Bacillati</taxon>
        <taxon>Actinomycetota</taxon>
        <taxon>Actinomycetes</taxon>
        <taxon>Mycobacteriales</taxon>
        <taxon>Mycobacteriaceae</taxon>
        <taxon>Mycolicibacterium</taxon>
    </lineage>
</organism>
<accession>A0ABT3CKN8</accession>
<keyword evidence="1" id="KW-0443">Lipid metabolism</keyword>
<dbReference type="PANTHER" id="PTHR11941">
    <property type="entry name" value="ENOYL-COA HYDRATASE-RELATED"/>
    <property type="match status" value="1"/>
</dbReference>
<evidence type="ECO:0000256" key="1">
    <source>
        <dbReference type="ARBA" id="ARBA00023098"/>
    </source>
</evidence>
<dbReference type="SUPFAM" id="SSF52096">
    <property type="entry name" value="ClpP/crotonase"/>
    <property type="match status" value="1"/>
</dbReference>
<gene>
    <name evidence="2" type="ORF">H7J73_29085</name>
</gene>
<dbReference type="Pfam" id="PF00378">
    <property type="entry name" value="ECH_1"/>
    <property type="match status" value="1"/>
</dbReference>